<evidence type="ECO:0000313" key="3">
    <source>
        <dbReference type="EMBL" id="PEN14389.1"/>
    </source>
</evidence>
<dbReference type="OrthoDB" id="9813742at2"/>
<feature type="signal peptide" evidence="1">
    <location>
        <begin position="1"/>
        <end position="21"/>
    </location>
</feature>
<proteinExistence type="predicted"/>
<dbReference type="EMBL" id="PDEQ01000002">
    <property type="protein sequence ID" value="PEN14389.1"/>
    <property type="molecule type" value="Genomic_DNA"/>
</dbReference>
<feature type="chain" id="PRO_5012811949" description="FlgD/Vpr Ig-like domain-containing protein" evidence="1">
    <location>
        <begin position="22"/>
        <end position="531"/>
    </location>
</feature>
<dbReference type="InterPro" id="IPR025965">
    <property type="entry name" value="FlgD/Vpr_Ig-like"/>
</dbReference>
<dbReference type="Gene3D" id="2.60.40.4070">
    <property type="match status" value="1"/>
</dbReference>
<name>A0A2A8D082_9BACT</name>
<dbReference type="CDD" id="cd15482">
    <property type="entry name" value="Sialidase_non-viral"/>
    <property type="match status" value="1"/>
</dbReference>
<dbReference type="Gene3D" id="2.130.10.10">
    <property type="entry name" value="YVTN repeat-like/Quinoprotein amine dehydrogenase"/>
    <property type="match status" value="2"/>
</dbReference>
<feature type="domain" description="FlgD/Vpr Ig-like" evidence="2">
    <location>
        <begin position="465"/>
        <end position="517"/>
    </location>
</feature>
<dbReference type="AlphaFoldDB" id="A0A2A8D082"/>
<evidence type="ECO:0000256" key="1">
    <source>
        <dbReference type="SAM" id="SignalP"/>
    </source>
</evidence>
<dbReference type="Pfam" id="PF13860">
    <property type="entry name" value="FlgD_ig"/>
    <property type="match status" value="1"/>
</dbReference>
<keyword evidence="1" id="KW-0732">Signal</keyword>
<dbReference type="SUPFAM" id="SSF50939">
    <property type="entry name" value="Sialidases"/>
    <property type="match status" value="1"/>
</dbReference>
<comment type="caution">
    <text evidence="3">The sequence shown here is derived from an EMBL/GenBank/DDBJ whole genome shotgun (WGS) entry which is preliminary data.</text>
</comment>
<gene>
    <name evidence="3" type="ORF">CRI94_04975</name>
</gene>
<dbReference type="InterPro" id="IPR036278">
    <property type="entry name" value="Sialidase_sf"/>
</dbReference>
<dbReference type="InterPro" id="IPR026444">
    <property type="entry name" value="Secre_tail"/>
</dbReference>
<sequence>MRFFSLCLVAVLLVGVPDVKAQSDSFSKGRWEKQAKRLTPIQGGSVVSNFIQIMAAGGDSLWHGPLLSVYVEDAPEGQRFLTVDDPTLTEEENVVFALDVVSDPLPTSTIWAGLAFSGTDNQPTAGGLLVSTDGGANFSYLNPPLDAPGDTTIQYGSSTLTAIPITEPSGAAPQDIDVDEASGTTWLAGARRGLRRTTDGGQTWSRVVLPPDSAVSITPDDPNDFTLGPPLNDGRGNRNHFVFSTLVDETGTVWAGTAAGINRSRPQDVINGERAWLHIIADGTRNFLTGNSVVRIQEQPTPGRNPVWIASWALDQTDRFGVTVTTDGGQTYRQTLLGERVYDFAFRGDRVYAAAEDALYRSEDGGRTWISQTTFQPEDGEPDKLPRDLGLRAVVTTPRALWLGTTDGLLRSTNEGRTWQIFRTSAPVNPDDPTDEAPDVATYAYPNPFSPASDEFTRIRYETEGPTSVEINIYDFSMNRVRTIRDDVGQGQVESTWDGTDEGGLRLPNGTYFYTVDTGRTTVRGKILLLE</sequence>
<dbReference type="RefSeq" id="WP_098074570.1">
    <property type="nucleotide sequence ID" value="NZ_PDEQ01000002.1"/>
</dbReference>
<keyword evidence="4" id="KW-1185">Reference proteome</keyword>
<dbReference type="Proteomes" id="UP000220102">
    <property type="component" value="Unassembled WGS sequence"/>
</dbReference>
<accession>A0A2A8D082</accession>
<reference evidence="3 4" key="1">
    <citation type="submission" date="2017-10" db="EMBL/GenBank/DDBJ databases">
        <title>Draft genome of Longibacter Salinarum.</title>
        <authorList>
            <person name="Goh K.M."/>
            <person name="Shamsir M.S."/>
            <person name="Lim S.W."/>
        </authorList>
    </citation>
    <scope>NUCLEOTIDE SEQUENCE [LARGE SCALE GENOMIC DNA]</scope>
    <source>
        <strain evidence="3 4">KCTC 52045</strain>
    </source>
</reference>
<evidence type="ECO:0000313" key="4">
    <source>
        <dbReference type="Proteomes" id="UP000220102"/>
    </source>
</evidence>
<protein>
    <recommendedName>
        <fullName evidence="2">FlgD/Vpr Ig-like domain-containing protein</fullName>
    </recommendedName>
</protein>
<dbReference type="SUPFAM" id="SSF110296">
    <property type="entry name" value="Oligoxyloglucan reducing end-specific cellobiohydrolase"/>
    <property type="match status" value="1"/>
</dbReference>
<dbReference type="NCBIfam" id="TIGR04183">
    <property type="entry name" value="Por_Secre_tail"/>
    <property type="match status" value="1"/>
</dbReference>
<evidence type="ECO:0000259" key="2">
    <source>
        <dbReference type="Pfam" id="PF13860"/>
    </source>
</evidence>
<dbReference type="InterPro" id="IPR015943">
    <property type="entry name" value="WD40/YVTN_repeat-like_dom_sf"/>
</dbReference>
<organism evidence="3 4">
    <name type="scientific">Longibacter salinarum</name>
    <dbReference type="NCBI Taxonomy" id="1850348"/>
    <lineage>
        <taxon>Bacteria</taxon>
        <taxon>Pseudomonadati</taxon>
        <taxon>Rhodothermota</taxon>
        <taxon>Rhodothermia</taxon>
        <taxon>Rhodothermales</taxon>
        <taxon>Salisaetaceae</taxon>
        <taxon>Longibacter</taxon>
    </lineage>
</organism>